<dbReference type="InterPro" id="IPR003838">
    <property type="entry name" value="ABC3_permease_C"/>
</dbReference>
<feature type="domain" description="ABC3 transporter permease C-terminal" evidence="7">
    <location>
        <begin position="328"/>
        <end position="443"/>
    </location>
</feature>
<keyword evidence="2" id="KW-1003">Cell membrane</keyword>
<reference evidence="9 10" key="1">
    <citation type="submission" date="2018-11" db="EMBL/GenBank/DDBJ databases">
        <authorList>
            <person name="Zhou Z."/>
            <person name="Wang G."/>
        </authorList>
    </citation>
    <scope>NUCLEOTIDE SEQUENCE [LARGE SCALE GENOMIC DNA]</scope>
    <source>
        <strain evidence="9 10">KCTC52004</strain>
    </source>
</reference>
<evidence type="ECO:0000313" key="9">
    <source>
        <dbReference type="EMBL" id="RRB06802.1"/>
    </source>
</evidence>
<dbReference type="EMBL" id="RQJO01000007">
    <property type="protein sequence ID" value="RRB06802.1"/>
    <property type="molecule type" value="Genomic_DNA"/>
</dbReference>
<evidence type="ECO:0000256" key="5">
    <source>
        <dbReference type="ARBA" id="ARBA00023136"/>
    </source>
</evidence>
<feature type="domain" description="ABC3 transporter permease C-terminal" evidence="7">
    <location>
        <begin position="722"/>
        <end position="832"/>
    </location>
</feature>
<accession>A0A3P1C0L2</accession>
<dbReference type="PANTHER" id="PTHR30572">
    <property type="entry name" value="MEMBRANE COMPONENT OF TRANSPORTER-RELATED"/>
    <property type="match status" value="1"/>
</dbReference>
<dbReference type="OrthoDB" id="5933722at2"/>
<evidence type="ECO:0000259" key="7">
    <source>
        <dbReference type="Pfam" id="PF02687"/>
    </source>
</evidence>
<evidence type="ECO:0000256" key="2">
    <source>
        <dbReference type="ARBA" id="ARBA00022475"/>
    </source>
</evidence>
<feature type="transmembrane region" description="Helical" evidence="6">
    <location>
        <begin position="721"/>
        <end position="739"/>
    </location>
</feature>
<evidence type="ECO:0000259" key="8">
    <source>
        <dbReference type="Pfam" id="PF12704"/>
    </source>
</evidence>
<feature type="transmembrane region" description="Helical" evidence="6">
    <location>
        <begin position="368"/>
        <end position="398"/>
    </location>
</feature>
<feature type="transmembrane region" description="Helical" evidence="6">
    <location>
        <begin position="418"/>
        <end position="440"/>
    </location>
</feature>
<dbReference type="PANTHER" id="PTHR30572:SF18">
    <property type="entry name" value="ABC-TYPE MACROLIDE FAMILY EXPORT SYSTEM PERMEASE COMPONENT 2"/>
    <property type="match status" value="1"/>
</dbReference>
<keyword evidence="5 6" id="KW-0472">Membrane</keyword>
<feature type="transmembrane region" description="Helical" evidence="6">
    <location>
        <begin position="776"/>
        <end position="795"/>
    </location>
</feature>
<dbReference type="Proteomes" id="UP000271925">
    <property type="component" value="Unassembled WGS sequence"/>
</dbReference>
<keyword evidence="10" id="KW-1185">Reference proteome</keyword>
<dbReference type="AlphaFoldDB" id="A0A3P1C0L2"/>
<feature type="transmembrane region" description="Helical" evidence="6">
    <location>
        <begin position="461"/>
        <end position="484"/>
    </location>
</feature>
<keyword evidence="3 6" id="KW-0812">Transmembrane</keyword>
<evidence type="ECO:0000256" key="1">
    <source>
        <dbReference type="ARBA" id="ARBA00004651"/>
    </source>
</evidence>
<evidence type="ECO:0000256" key="4">
    <source>
        <dbReference type="ARBA" id="ARBA00022989"/>
    </source>
</evidence>
<feature type="transmembrane region" description="Helical" evidence="6">
    <location>
        <begin position="325"/>
        <end position="347"/>
    </location>
</feature>
<dbReference type="GO" id="GO:0005886">
    <property type="term" value="C:plasma membrane"/>
    <property type="evidence" value="ECO:0007669"/>
    <property type="project" value="UniProtKB-SubCell"/>
</dbReference>
<feature type="transmembrane region" description="Helical" evidence="6">
    <location>
        <begin position="751"/>
        <end position="770"/>
    </location>
</feature>
<evidence type="ECO:0000256" key="3">
    <source>
        <dbReference type="ARBA" id="ARBA00022692"/>
    </source>
</evidence>
<name>A0A3P1C0L2_9BACT</name>
<dbReference type="Pfam" id="PF12704">
    <property type="entry name" value="MacB_PCD"/>
    <property type="match status" value="1"/>
</dbReference>
<comment type="caution">
    <text evidence="9">The sequence shown here is derived from an EMBL/GenBank/DDBJ whole genome shotgun (WGS) entry which is preliminary data.</text>
</comment>
<feature type="transmembrane region" description="Helical" evidence="6">
    <location>
        <begin position="807"/>
        <end position="829"/>
    </location>
</feature>
<feature type="transmembrane region" description="Helical" evidence="6">
    <location>
        <begin position="55"/>
        <end position="78"/>
    </location>
</feature>
<gene>
    <name evidence="9" type="ORF">EHT25_03145</name>
</gene>
<feature type="domain" description="MacB-like periplasmic core" evidence="8">
    <location>
        <begin position="57"/>
        <end position="276"/>
    </location>
</feature>
<protein>
    <submittedName>
        <fullName evidence="9">FtsX-like permease family protein</fullName>
    </submittedName>
</protein>
<organism evidence="9 10">
    <name type="scientific">Larkinella rosea</name>
    <dbReference type="NCBI Taxonomy" id="2025312"/>
    <lineage>
        <taxon>Bacteria</taxon>
        <taxon>Pseudomonadati</taxon>
        <taxon>Bacteroidota</taxon>
        <taxon>Cytophagia</taxon>
        <taxon>Cytophagales</taxon>
        <taxon>Spirosomataceae</taxon>
        <taxon>Larkinella</taxon>
    </lineage>
</organism>
<sequence length="843" mass="95683">MTLILNGPETFLIYAYFTESISQRSKPLGFHPPQLQVMLRHYCTVVFRNILRHKIYTGIVLIGLAFGMAAFLLISGYVRFEQSYDRIHPDGDRIYRVESVFYKNNVQTDHWATSSNGYVPAMKQAFPEIEAFTRIAWRGSTRVVRYQETKFREDHVCFADSNFFTFFGYPVRKGDRRTFLTAPNTVVISESAARRYFGTANPVGKYLDISTIASSYHCEVTGVFADLPVNSTMQFSMLMSFATSNRRNWDFWYQHESYSFVRLRPQTDPAKLIAKFPALSEKYKTAEALRDHVWSIDLVPLHDIHLNPATQNEIEIKGNRRAVQFLSVIAFVILIIGWVNYINLSTARAMDRAKEIGIRKAVGSHKSLLVFQFLFESLLLNGMALVLAAVLILVAHFILPDFLDIPTSSFDWQETAQYASFAAIFLTGIVVSGIYPALVLSRVKPALALKGQYRFTGSGAVLRKGLVVFQFTASMILIVATFVAGRQLAFMLDQNLGIRVDQVLVLKAPVKTDQYQQKTRTLKNELRSIPGVTEVTGSGAVPGKEVGQMLANRRLHEGPESDRLYESLMIDFDFLKTYDLKLVAGRAFDRSRPADSTGLILNESAVKQFGFKSNEEAIGEKILLEVTHDRTNEIIGVVKDYHQQGLQKQFTPLILFMDPEYSWLPTDFYSLKLNTNQVDGLVKKVETVWGRFFPESSMDYFFLDDFFNRQYRQDRQFGRTFMLFSSLAILIACMGLFGMTSYSTARRTKEIGVRKVLGASVTSVLGLLAWDSMRLLLVAGLLAIPVSWYLINQWLSVYAFRIELNPIHWLVPMLILVLISLATISYQTIKAALSNPTQSLQSE</sequence>
<dbReference type="Pfam" id="PF02687">
    <property type="entry name" value="FtsX"/>
    <property type="match status" value="2"/>
</dbReference>
<dbReference type="InterPro" id="IPR025857">
    <property type="entry name" value="MacB_PCD"/>
</dbReference>
<keyword evidence="4 6" id="KW-1133">Transmembrane helix</keyword>
<dbReference type="GO" id="GO:0022857">
    <property type="term" value="F:transmembrane transporter activity"/>
    <property type="evidence" value="ECO:0007669"/>
    <property type="project" value="TreeGrafter"/>
</dbReference>
<evidence type="ECO:0000313" key="10">
    <source>
        <dbReference type="Proteomes" id="UP000271925"/>
    </source>
</evidence>
<evidence type="ECO:0000256" key="6">
    <source>
        <dbReference type="SAM" id="Phobius"/>
    </source>
</evidence>
<dbReference type="InterPro" id="IPR050250">
    <property type="entry name" value="Macrolide_Exporter_MacB"/>
</dbReference>
<comment type="subcellular location">
    <subcellularLocation>
        <location evidence="1">Cell membrane</location>
        <topology evidence="1">Multi-pass membrane protein</topology>
    </subcellularLocation>
</comment>
<proteinExistence type="predicted"/>